<dbReference type="EMBL" id="JACYTQ010000010">
    <property type="protein sequence ID" value="MBD8491033.1"/>
    <property type="molecule type" value="Genomic_DNA"/>
</dbReference>
<sequence>MKDPAYELSSIIVTILQVASAMFGGLFLWLSIMAFNGQEMMNSFLKMADDPHYVSAEEAFVAGLVLLGMFIICIASFFILRYLKRVVKKEANQLGLQ</sequence>
<evidence type="ECO:0000313" key="2">
    <source>
        <dbReference type="EMBL" id="MBD8491033.1"/>
    </source>
</evidence>
<gene>
    <name evidence="2" type="ORF">IFO69_19930</name>
</gene>
<keyword evidence="3" id="KW-1185">Reference proteome</keyword>
<keyword evidence="1" id="KW-0472">Membrane</keyword>
<keyword evidence="1" id="KW-1133">Transmembrane helix</keyword>
<name>A0ABR9AQG4_9BACT</name>
<keyword evidence="1" id="KW-0812">Transmembrane</keyword>
<evidence type="ECO:0000256" key="1">
    <source>
        <dbReference type="SAM" id="Phobius"/>
    </source>
</evidence>
<evidence type="ECO:0000313" key="3">
    <source>
        <dbReference type="Proteomes" id="UP000647133"/>
    </source>
</evidence>
<accession>A0ABR9AQG4</accession>
<dbReference type="Proteomes" id="UP000647133">
    <property type="component" value="Unassembled WGS sequence"/>
</dbReference>
<reference evidence="2 3" key="1">
    <citation type="submission" date="2020-09" db="EMBL/GenBank/DDBJ databases">
        <title>Echinicola sp. CAU 1574 isolated from sand of Sido Beach.</title>
        <authorList>
            <person name="Kim W."/>
        </authorList>
    </citation>
    <scope>NUCLEOTIDE SEQUENCE [LARGE SCALE GENOMIC DNA]</scope>
    <source>
        <strain evidence="2 3">CAU 1574</strain>
    </source>
</reference>
<organism evidence="2 3">
    <name type="scientific">Echinicola arenosa</name>
    <dbReference type="NCBI Taxonomy" id="2774144"/>
    <lineage>
        <taxon>Bacteria</taxon>
        <taxon>Pseudomonadati</taxon>
        <taxon>Bacteroidota</taxon>
        <taxon>Cytophagia</taxon>
        <taxon>Cytophagales</taxon>
        <taxon>Cyclobacteriaceae</taxon>
        <taxon>Echinicola</taxon>
    </lineage>
</organism>
<proteinExistence type="predicted"/>
<comment type="caution">
    <text evidence="2">The sequence shown here is derived from an EMBL/GenBank/DDBJ whole genome shotgun (WGS) entry which is preliminary data.</text>
</comment>
<protein>
    <submittedName>
        <fullName evidence="2">Uncharacterized protein</fullName>
    </submittedName>
</protein>
<feature type="transmembrane region" description="Helical" evidence="1">
    <location>
        <begin position="59"/>
        <end position="80"/>
    </location>
</feature>
<feature type="transmembrane region" description="Helical" evidence="1">
    <location>
        <begin position="12"/>
        <end position="35"/>
    </location>
</feature>
<dbReference type="RefSeq" id="WP_192011911.1">
    <property type="nucleotide sequence ID" value="NZ_JACYTQ010000010.1"/>
</dbReference>